<dbReference type="EMBL" id="JAVDWR010000009">
    <property type="protein sequence ID" value="MDR7121784.1"/>
    <property type="molecule type" value="Genomic_DNA"/>
</dbReference>
<dbReference type="PANTHER" id="PTHR44591">
    <property type="entry name" value="STRESS RESPONSE REGULATOR PROTEIN 1"/>
    <property type="match status" value="1"/>
</dbReference>
<keyword evidence="1 2" id="KW-0597">Phosphoprotein</keyword>
<evidence type="ECO:0000256" key="1">
    <source>
        <dbReference type="ARBA" id="ARBA00022553"/>
    </source>
</evidence>
<comment type="caution">
    <text evidence="4">The sequence shown here is derived from an EMBL/GenBank/DDBJ whole genome shotgun (WGS) entry which is preliminary data.</text>
</comment>
<gene>
    <name evidence="4" type="ORF">J2W69_002741</name>
</gene>
<dbReference type="PROSITE" id="PS50110">
    <property type="entry name" value="RESPONSE_REGULATORY"/>
    <property type="match status" value="1"/>
</dbReference>
<dbReference type="SUPFAM" id="SSF52172">
    <property type="entry name" value="CheY-like"/>
    <property type="match status" value="1"/>
</dbReference>
<evidence type="ECO:0000313" key="4">
    <source>
        <dbReference type="EMBL" id="MDR7121784.1"/>
    </source>
</evidence>
<dbReference type="InterPro" id="IPR001789">
    <property type="entry name" value="Sig_transdc_resp-reg_receiver"/>
</dbReference>
<proteinExistence type="predicted"/>
<dbReference type="Pfam" id="PF00072">
    <property type="entry name" value="Response_reg"/>
    <property type="match status" value="1"/>
</dbReference>
<feature type="domain" description="Response regulatory" evidence="3">
    <location>
        <begin position="4"/>
        <end position="119"/>
    </location>
</feature>
<dbReference type="RefSeq" id="WP_310279393.1">
    <property type="nucleotide sequence ID" value="NZ_JAVDWR010000009.1"/>
</dbReference>
<dbReference type="Proteomes" id="UP001257909">
    <property type="component" value="Unassembled WGS sequence"/>
</dbReference>
<evidence type="ECO:0000313" key="5">
    <source>
        <dbReference type="Proteomes" id="UP001257909"/>
    </source>
</evidence>
<organism evidence="4 5">
    <name type="scientific">Rheinheimera soli</name>
    <dbReference type="NCBI Taxonomy" id="443616"/>
    <lineage>
        <taxon>Bacteria</taxon>
        <taxon>Pseudomonadati</taxon>
        <taxon>Pseudomonadota</taxon>
        <taxon>Gammaproteobacteria</taxon>
        <taxon>Chromatiales</taxon>
        <taxon>Chromatiaceae</taxon>
        <taxon>Rheinheimera</taxon>
    </lineage>
</organism>
<sequence>MVKKVLVMDDSKVSRLFVVNYWRETHPDWQFIEAETGEKAVSLAEQHQFHAIILDYNMPDINGLQVAELVKVKQPGCFIALLTANIQRYIQDDAEQAQLYYYRKPITPDLIVQIIQDTGGYYDAVQ</sequence>
<evidence type="ECO:0000259" key="3">
    <source>
        <dbReference type="PROSITE" id="PS50110"/>
    </source>
</evidence>
<name>A0ABU1W1F0_9GAMM</name>
<dbReference type="InterPro" id="IPR011006">
    <property type="entry name" value="CheY-like_superfamily"/>
</dbReference>
<reference evidence="4 5" key="1">
    <citation type="submission" date="2023-07" db="EMBL/GenBank/DDBJ databases">
        <title>Sorghum-associated microbial communities from plants grown in Nebraska, USA.</title>
        <authorList>
            <person name="Schachtman D."/>
        </authorList>
    </citation>
    <scope>NUCLEOTIDE SEQUENCE [LARGE SCALE GENOMIC DNA]</scope>
    <source>
        <strain evidence="4 5">4138</strain>
    </source>
</reference>
<feature type="modified residue" description="4-aspartylphosphate" evidence="2">
    <location>
        <position position="55"/>
    </location>
</feature>
<dbReference type="CDD" id="cd00156">
    <property type="entry name" value="REC"/>
    <property type="match status" value="1"/>
</dbReference>
<dbReference type="SMART" id="SM00448">
    <property type="entry name" value="REC"/>
    <property type="match status" value="1"/>
</dbReference>
<dbReference type="PANTHER" id="PTHR44591:SF3">
    <property type="entry name" value="RESPONSE REGULATORY DOMAIN-CONTAINING PROTEIN"/>
    <property type="match status" value="1"/>
</dbReference>
<dbReference type="InterPro" id="IPR050595">
    <property type="entry name" value="Bact_response_regulator"/>
</dbReference>
<protein>
    <submittedName>
        <fullName evidence="4">CheY-like chemotaxis protein</fullName>
    </submittedName>
</protein>
<keyword evidence="5" id="KW-1185">Reference proteome</keyword>
<dbReference type="Gene3D" id="3.40.50.2300">
    <property type="match status" value="1"/>
</dbReference>
<accession>A0ABU1W1F0</accession>
<evidence type="ECO:0000256" key="2">
    <source>
        <dbReference type="PROSITE-ProRule" id="PRU00169"/>
    </source>
</evidence>